<feature type="region of interest" description="Disordered" evidence="1">
    <location>
        <begin position="26"/>
        <end position="57"/>
    </location>
</feature>
<sequence length="109" mass="12494">MLHWKIRPRSTSGLCLRAKGRCLHNSQLSKPFTRDETDESPNPPHPRPRCPLPNPRHHNPIRLQHACRSHHVVAQKDARDISKARTLLCSQFPAMRTDTLETVLGHAFL</sequence>
<dbReference type="InParanoid" id="C1GH42"/>
<organism evidence="2 3">
    <name type="scientific">Paracoccidioides brasiliensis (strain Pb18)</name>
    <dbReference type="NCBI Taxonomy" id="502780"/>
    <lineage>
        <taxon>Eukaryota</taxon>
        <taxon>Fungi</taxon>
        <taxon>Dikarya</taxon>
        <taxon>Ascomycota</taxon>
        <taxon>Pezizomycotina</taxon>
        <taxon>Eurotiomycetes</taxon>
        <taxon>Eurotiomycetidae</taxon>
        <taxon>Onygenales</taxon>
        <taxon>Ajellomycetaceae</taxon>
        <taxon>Paracoccidioides</taxon>
    </lineage>
</organism>
<keyword evidence="3" id="KW-1185">Reference proteome</keyword>
<reference evidence="2 3" key="1">
    <citation type="journal article" date="2011" name="PLoS Genet.">
        <title>Comparative genomic analysis of human fungal pathogens causing paracoccidioidomycosis.</title>
        <authorList>
            <person name="Desjardins C.A."/>
            <person name="Champion M.D."/>
            <person name="Holder J.W."/>
            <person name="Muszewska A."/>
            <person name="Goldberg J."/>
            <person name="Bailao A.M."/>
            <person name="Brigido M.M."/>
            <person name="Ferreira M.E."/>
            <person name="Garcia A.M."/>
            <person name="Grynberg M."/>
            <person name="Gujja S."/>
            <person name="Heiman D.I."/>
            <person name="Henn M.R."/>
            <person name="Kodira C.D."/>
            <person name="Leon-Narvaez H."/>
            <person name="Longo L.V."/>
            <person name="Ma L.J."/>
            <person name="Malavazi I."/>
            <person name="Matsuo A.L."/>
            <person name="Morais F.V."/>
            <person name="Pereira M."/>
            <person name="Rodriguez-Brito S."/>
            <person name="Sakthikumar S."/>
            <person name="Salem-Izacc S.M."/>
            <person name="Sykes S.M."/>
            <person name="Teixeira M.M."/>
            <person name="Vallejo M.C."/>
            <person name="Walter M.E."/>
            <person name="Yandava C."/>
            <person name="Young S."/>
            <person name="Zeng Q."/>
            <person name="Zucker J."/>
            <person name="Felipe M.S."/>
            <person name="Goldman G.H."/>
            <person name="Haas B.J."/>
            <person name="McEwen J.G."/>
            <person name="Nino-Vega G."/>
            <person name="Puccia R."/>
            <person name="San-Blas G."/>
            <person name="Soares C.M."/>
            <person name="Birren B.W."/>
            <person name="Cuomo C.A."/>
        </authorList>
    </citation>
    <scope>NUCLEOTIDE SEQUENCE [LARGE SCALE GENOMIC DNA]</scope>
    <source>
        <strain evidence="2 3">Pb18</strain>
    </source>
</reference>
<dbReference type="VEuPathDB" id="FungiDB:PADG_06578"/>
<dbReference type="Proteomes" id="UP000001628">
    <property type="component" value="Unassembled WGS sequence"/>
</dbReference>
<accession>C1GH42</accession>
<dbReference type="RefSeq" id="XP_010762013.1">
    <property type="nucleotide sequence ID" value="XM_010763711.1"/>
</dbReference>
<evidence type="ECO:0000313" key="3">
    <source>
        <dbReference type="Proteomes" id="UP000001628"/>
    </source>
</evidence>
<dbReference type="EMBL" id="KN275965">
    <property type="protein sequence ID" value="EEH50499.2"/>
    <property type="molecule type" value="Genomic_DNA"/>
</dbReference>
<feature type="compositionally biased region" description="Pro residues" evidence="1">
    <location>
        <begin position="41"/>
        <end position="54"/>
    </location>
</feature>
<evidence type="ECO:0000313" key="2">
    <source>
        <dbReference type="EMBL" id="EEH50499.2"/>
    </source>
</evidence>
<dbReference type="AlphaFoldDB" id="C1GH42"/>
<evidence type="ECO:0000256" key="1">
    <source>
        <dbReference type="SAM" id="MobiDB-lite"/>
    </source>
</evidence>
<gene>
    <name evidence="2" type="ORF">PADG_06578</name>
</gene>
<proteinExistence type="predicted"/>
<protein>
    <submittedName>
        <fullName evidence="2">Uncharacterized protein</fullName>
    </submittedName>
</protein>
<dbReference type="OrthoDB" id="5381833at2759"/>
<dbReference type="KEGG" id="pbn:PADG_06578"/>
<dbReference type="GeneID" id="22585271"/>
<dbReference type="HOGENOM" id="CLU_2184770_0_0_1"/>
<name>C1GH42_PARBD</name>